<keyword evidence="2" id="KW-1185">Reference proteome</keyword>
<name>A0A074YQ36_AURSE</name>
<reference evidence="1 2" key="1">
    <citation type="journal article" date="2014" name="BMC Genomics">
        <title>Genome sequencing of four Aureobasidium pullulans varieties: biotechnological potential, stress tolerance, and description of new species.</title>
        <authorList>
            <person name="Gostin Ar C."/>
            <person name="Ohm R.A."/>
            <person name="Kogej T."/>
            <person name="Sonjak S."/>
            <person name="Turk M."/>
            <person name="Zajc J."/>
            <person name="Zalar P."/>
            <person name="Grube M."/>
            <person name="Sun H."/>
            <person name="Han J."/>
            <person name="Sharma A."/>
            <person name="Chiniquy J."/>
            <person name="Ngan C.Y."/>
            <person name="Lipzen A."/>
            <person name="Barry K."/>
            <person name="Grigoriev I.V."/>
            <person name="Gunde-Cimerman N."/>
        </authorList>
    </citation>
    <scope>NUCLEOTIDE SEQUENCE [LARGE SCALE GENOMIC DNA]</scope>
    <source>
        <strain evidence="1 2">EXF-2481</strain>
    </source>
</reference>
<organism evidence="1 2">
    <name type="scientific">Aureobasidium subglaciale (strain EXF-2481)</name>
    <name type="common">Aureobasidium pullulans var. subglaciale</name>
    <dbReference type="NCBI Taxonomy" id="1043005"/>
    <lineage>
        <taxon>Eukaryota</taxon>
        <taxon>Fungi</taxon>
        <taxon>Dikarya</taxon>
        <taxon>Ascomycota</taxon>
        <taxon>Pezizomycotina</taxon>
        <taxon>Dothideomycetes</taxon>
        <taxon>Dothideomycetidae</taxon>
        <taxon>Dothideales</taxon>
        <taxon>Saccotheciaceae</taxon>
        <taxon>Aureobasidium</taxon>
    </lineage>
</organism>
<dbReference type="Proteomes" id="UP000030641">
    <property type="component" value="Unassembled WGS sequence"/>
</dbReference>
<dbReference type="InParanoid" id="A0A074YQ36"/>
<dbReference type="HOGENOM" id="CLU_2385800_0_0_1"/>
<dbReference type="RefSeq" id="XP_013344748.1">
    <property type="nucleotide sequence ID" value="XM_013489294.1"/>
</dbReference>
<proteinExistence type="predicted"/>
<evidence type="ECO:0000313" key="2">
    <source>
        <dbReference type="Proteomes" id="UP000030641"/>
    </source>
</evidence>
<protein>
    <submittedName>
        <fullName evidence="1">Uncharacterized protein</fullName>
    </submittedName>
</protein>
<gene>
    <name evidence="1" type="ORF">AUEXF2481DRAFT_665215</name>
</gene>
<accession>A0A074YQ36</accession>
<dbReference type="AlphaFoldDB" id="A0A074YQ36"/>
<dbReference type="EMBL" id="KL584757">
    <property type="protein sequence ID" value="KEQ96152.1"/>
    <property type="molecule type" value="Genomic_DNA"/>
</dbReference>
<sequence>MAESRRLTSQDSSEGFVFCRTSRRLKWCGCSYCTVALALPLQERTTPQSSLLPNDSPNLQLRLLTSKEASRVSIPQSPTLCRYTRREIYLFSAH</sequence>
<dbReference type="OrthoDB" id="10386905at2759"/>
<dbReference type="GeneID" id="25370257"/>
<evidence type="ECO:0000313" key="1">
    <source>
        <dbReference type="EMBL" id="KEQ96152.1"/>
    </source>
</evidence>